<dbReference type="Proteomes" id="UP000030700">
    <property type="component" value="Unassembled WGS sequence"/>
</dbReference>
<reference evidence="1 2" key="1">
    <citation type="journal article" date="2015" name="PeerJ">
        <title>First genomic representation of candidate bacterial phylum KSB3 points to enhanced environmental sensing as a trigger of wastewater bulking.</title>
        <authorList>
            <person name="Sekiguchi Y."/>
            <person name="Ohashi A."/>
            <person name="Parks D.H."/>
            <person name="Yamauchi T."/>
            <person name="Tyson G.W."/>
            <person name="Hugenholtz P."/>
        </authorList>
    </citation>
    <scope>NUCLEOTIDE SEQUENCE [LARGE SCALE GENOMIC DNA]</scope>
</reference>
<dbReference type="AlphaFoldDB" id="A0A081BLB8"/>
<gene>
    <name evidence="1" type="ORF">U14_02426</name>
</gene>
<evidence type="ECO:0000313" key="1">
    <source>
        <dbReference type="EMBL" id="GAK51184.1"/>
    </source>
</evidence>
<accession>A0A081BLB8</accession>
<keyword evidence="2" id="KW-1185">Reference proteome</keyword>
<dbReference type="HOGENOM" id="CLU_2056738_0_0_0"/>
<evidence type="ECO:0008006" key="3">
    <source>
        <dbReference type="Google" id="ProtNLM"/>
    </source>
</evidence>
<protein>
    <recommendedName>
        <fullName evidence="3">STAS/SEC14 domain-containing protein</fullName>
    </recommendedName>
</protein>
<dbReference type="STRING" id="1499966.U14_02426"/>
<evidence type="ECO:0000313" key="2">
    <source>
        <dbReference type="Proteomes" id="UP000030700"/>
    </source>
</evidence>
<dbReference type="Gene3D" id="3.40.50.10600">
    <property type="entry name" value="SpoIIaa-like domains"/>
    <property type="match status" value="1"/>
</dbReference>
<organism evidence="1 2">
    <name type="scientific">Candidatus Moduliflexus flocculans</name>
    <dbReference type="NCBI Taxonomy" id="1499966"/>
    <lineage>
        <taxon>Bacteria</taxon>
        <taxon>Candidatus Moduliflexota</taxon>
        <taxon>Candidatus Moduliflexia</taxon>
        <taxon>Candidatus Moduliflexales</taxon>
        <taxon>Candidatus Moduliflexaceae</taxon>
    </lineage>
</organism>
<sequence>MSATWIQYKGKRIIYADYRGLKGNELIAALDSEAKLAQEAPGKVLILDDFTGSVADSAFMEYAKKVGKEIVEPKTEKCAILGVEGMKKVLLNAYNWFTGAGTHQRVFDSELAAKEWLVE</sequence>
<dbReference type="EMBL" id="DF820457">
    <property type="protein sequence ID" value="GAK51184.1"/>
    <property type="molecule type" value="Genomic_DNA"/>
</dbReference>
<name>A0A081BLB8_9BACT</name>
<dbReference type="InterPro" id="IPR038396">
    <property type="entry name" value="SpoIIAA-like_sf"/>
</dbReference>
<proteinExistence type="predicted"/>